<feature type="region of interest" description="Disordered" evidence="1">
    <location>
        <begin position="128"/>
        <end position="153"/>
    </location>
</feature>
<feature type="compositionally biased region" description="Low complexity" evidence="1">
    <location>
        <begin position="187"/>
        <end position="197"/>
    </location>
</feature>
<accession>A0AAD7GG26</accession>
<reference evidence="2" key="1">
    <citation type="submission" date="2023-03" db="EMBL/GenBank/DDBJ databases">
        <title>Massive genome expansion in bonnet fungi (Mycena s.s.) driven by repeated elements and novel gene families across ecological guilds.</title>
        <authorList>
            <consortium name="Lawrence Berkeley National Laboratory"/>
            <person name="Harder C.B."/>
            <person name="Miyauchi S."/>
            <person name="Viragh M."/>
            <person name="Kuo A."/>
            <person name="Thoen E."/>
            <person name="Andreopoulos B."/>
            <person name="Lu D."/>
            <person name="Skrede I."/>
            <person name="Drula E."/>
            <person name="Henrissat B."/>
            <person name="Morin E."/>
            <person name="Kohler A."/>
            <person name="Barry K."/>
            <person name="LaButti K."/>
            <person name="Morin E."/>
            <person name="Salamov A."/>
            <person name="Lipzen A."/>
            <person name="Mereny Z."/>
            <person name="Hegedus B."/>
            <person name="Baldrian P."/>
            <person name="Stursova M."/>
            <person name="Weitz H."/>
            <person name="Taylor A."/>
            <person name="Grigoriev I.V."/>
            <person name="Nagy L.G."/>
            <person name="Martin F."/>
            <person name="Kauserud H."/>
        </authorList>
    </citation>
    <scope>NUCLEOTIDE SEQUENCE</scope>
    <source>
        <strain evidence="2">CBHHK067</strain>
    </source>
</reference>
<comment type="caution">
    <text evidence="2">The sequence shown here is derived from an EMBL/GenBank/DDBJ whole genome shotgun (WGS) entry which is preliminary data.</text>
</comment>
<keyword evidence="3" id="KW-1185">Reference proteome</keyword>
<name>A0AAD7GG26_MYCRO</name>
<proteinExistence type="predicted"/>
<evidence type="ECO:0000313" key="3">
    <source>
        <dbReference type="Proteomes" id="UP001221757"/>
    </source>
</evidence>
<gene>
    <name evidence="2" type="ORF">B0H17DRAFT_1200068</name>
</gene>
<evidence type="ECO:0000313" key="2">
    <source>
        <dbReference type="EMBL" id="KAJ7692996.1"/>
    </source>
</evidence>
<organism evidence="2 3">
    <name type="scientific">Mycena rosella</name>
    <name type="common">Pink bonnet</name>
    <name type="synonym">Agaricus rosellus</name>
    <dbReference type="NCBI Taxonomy" id="1033263"/>
    <lineage>
        <taxon>Eukaryota</taxon>
        <taxon>Fungi</taxon>
        <taxon>Dikarya</taxon>
        <taxon>Basidiomycota</taxon>
        <taxon>Agaricomycotina</taxon>
        <taxon>Agaricomycetes</taxon>
        <taxon>Agaricomycetidae</taxon>
        <taxon>Agaricales</taxon>
        <taxon>Marasmiineae</taxon>
        <taxon>Mycenaceae</taxon>
        <taxon>Mycena</taxon>
    </lineage>
</organism>
<feature type="region of interest" description="Disordered" evidence="1">
    <location>
        <begin position="187"/>
        <end position="209"/>
    </location>
</feature>
<dbReference type="AlphaFoldDB" id="A0AAD7GG26"/>
<dbReference type="EMBL" id="JARKIE010000048">
    <property type="protein sequence ID" value="KAJ7692996.1"/>
    <property type="molecule type" value="Genomic_DNA"/>
</dbReference>
<dbReference type="Proteomes" id="UP001221757">
    <property type="component" value="Unassembled WGS sequence"/>
</dbReference>
<sequence>MISPPPWFSLYPFHSLPSSSTASRSLPPPLTTSFATVFYPGCDAETCNEDKGAGAFFGASPSLWPLSWLPQTLPPSAPFILVQPLLPPFHRGVAFPVRHPAPPSPLPVYPTTAAAYPRPFALARARDGRQRARPSADAREYPGTVPLADENAMDDPNDFLLRDACSEEHGWRPLLRSGFGASPSLPALSRPPLRCRPGAPGVPLDLTLA</sequence>
<evidence type="ECO:0000256" key="1">
    <source>
        <dbReference type="SAM" id="MobiDB-lite"/>
    </source>
</evidence>
<protein>
    <submittedName>
        <fullName evidence="2">Uncharacterized protein</fullName>
    </submittedName>
</protein>
<feature type="compositionally biased region" description="Basic and acidic residues" evidence="1">
    <location>
        <begin position="128"/>
        <end position="140"/>
    </location>
</feature>